<reference evidence="1 2" key="1">
    <citation type="journal article" date="2024" name="Plant Biotechnol. J.">
        <title>Genome and CRISPR/Cas9 system of a widespread forest tree (Populus alba) in the world.</title>
        <authorList>
            <person name="Liu Y.J."/>
            <person name="Jiang P.F."/>
            <person name="Han X.M."/>
            <person name="Li X.Y."/>
            <person name="Wang H.M."/>
            <person name="Wang Y.J."/>
            <person name="Wang X.X."/>
            <person name="Zeng Q.Y."/>
        </authorList>
    </citation>
    <scope>NUCLEOTIDE SEQUENCE [LARGE SCALE GENOMIC DNA]</scope>
    <source>
        <strain evidence="2">cv. PAL-ZL1</strain>
    </source>
</reference>
<protein>
    <submittedName>
        <fullName evidence="1">Uncharacterized protein</fullName>
    </submittedName>
</protein>
<sequence>MNNVSFVTPPSLNILQACYFGIAGVMVLEYNASVKIILQGTNVLAADNHPIHLHGYSFYVVGWGQRILTPLRILQDMISLIHTRRLRLEFRIMDGQRSDSEQITLDG</sequence>
<gene>
    <name evidence="1" type="ORF">D5086_013732</name>
</gene>
<accession>A0ACC4C7F2</accession>
<name>A0ACC4C7F2_POPAL</name>
<proteinExistence type="predicted"/>
<evidence type="ECO:0000313" key="1">
    <source>
        <dbReference type="EMBL" id="KAL3586865.1"/>
    </source>
</evidence>
<dbReference type="EMBL" id="RCHU02000006">
    <property type="protein sequence ID" value="KAL3586865.1"/>
    <property type="molecule type" value="Genomic_DNA"/>
</dbReference>
<organism evidence="1 2">
    <name type="scientific">Populus alba</name>
    <name type="common">White poplar</name>
    <dbReference type="NCBI Taxonomy" id="43335"/>
    <lineage>
        <taxon>Eukaryota</taxon>
        <taxon>Viridiplantae</taxon>
        <taxon>Streptophyta</taxon>
        <taxon>Embryophyta</taxon>
        <taxon>Tracheophyta</taxon>
        <taxon>Spermatophyta</taxon>
        <taxon>Magnoliopsida</taxon>
        <taxon>eudicotyledons</taxon>
        <taxon>Gunneridae</taxon>
        <taxon>Pentapetalae</taxon>
        <taxon>rosids</taxon>
        <taxon>fabids</taxon>
        <taxon>Malpighiales</taxon>
        <taxon>Salicaceae</taxon>
        <taxon>Saliceae</taxon>
        <taxon>Populus</taxon>
    </lineage>
</organism>
<evidence type="ECO:0000313" key="2">
    <source>
        <dbReference type="Proteomes" id="UP000309997"/>
    </source>
</evidence>
<dbReference type="Proteomes" id="UP000309997">
    <property type="component" value="Unassembled WGS sequence"/>
</dbReference>
<keyword evidence="2" id="KW-1185">Reference proteome</keyword>
<comment type="caution">
    <text evidence="1">The sequence shown here is derived from an EMBL/GenBank/DDBJ whole genome shotgun (WGS) entry which is preliminary data.</text>
</comment>